<evidence type="ECO:0000256" key="6">
    <source>
        <dbReference type="ARBA" id="ARBA00022801"/>
    </source>
</evidence>
<dbReference type="SFLD" id="SFLDG01128">
    <property type="entry name" value="C1.4:_5'-Nucleotidase_Like"/>
    <property type="match status" value="1"/>
</dbReference>
<evidence type="ECO:0000313" key="9">
    <source>
        <dbReference type="EMBL" id="CAK0809579.1"/>
    </source>
</evidence>
<evidence type="ECO:0000256" key="2">
    <source>
        <dbReference type="ARBA" id="ARBA00008389"/>
    </source>
</evidence>
<evidence type="ECO:0000256" key="5">
    <source>
        <dbReference type="ARBA" id="ARBA00022741"/>
    </source>
</evidence>
<keyword evidence="10" id="KW-1185">Reference proteome</keyword>
<keyword evidence="6" id="KW-0378">Hydrolase</keyword>
<evidence type="ECO:0000256" key="4">
    <source>
        <dbReference type="ARBA" id="ARBA00022723"/>
    </source>
</evidence>
<keyword evidence="8" id="KW-0546">Nucleotide metabolism</keyword>
<keyword evidence="7" id="KW-0460">Magnesium</keyword>
<dbReference type="Gene3D" id="3.40.50.1000">
    <property type="entry name" value="HAD superfamily/HAD-like"/>
    <property type="match status" value="1"/>
</dbReference>
<organism evidence="9 10">
    <name type="scientific">Prorocentrum cordatum</name>
    <dbReference type="NCBI Taxonomy" id="2364126"/>
    <lineage>
        <taxon>Eukaryota</taxon>
        <taxon>Sar</taxon>
        <taxon>Alveolata</taxon>
        <taxon>Dinophyceae</taxon>
        <taxon>Prorocentrales</taxon>
        <taxon>Prorocentraceae</taxon>
        <taxon>Prorocentrum</taxon>
    </lineage>
</organism>
<dbReference type="Pfam" id="PF05822">
    <property type="entry name" value="UMPH-1"/>
    <property type="match status" value="1"/>
</dbReference>
<comment type="catalytic activity">
    <reaction evidence="1">
        <text>a ribonucleoside 5'-phosphate + H2O = a ribonucleoside + phosphate</text>
        <dbReference type="Rhea" id="RHEA:12484"/>
        <dbReference type="ChEBI" id="CHEBI:15377"/>
        <dbReference type="ChEBI" id="CHEBI:18254"/>
        <dbReference type="ChEBI" id="CHEBI:43474"/>
        <dbReference type="ChEBI" id="CHEBI:58043"/>
        <dbReference type="EC" id="3.1.3.5"/>
    </reaction>
</comment>
<dbReference type="InterPro" id="IPR023214">
    <property type="entry name" value="HAD_sf"/>
</dbReference>
<gene>
    <name evidence="9" type="ORF">PCOR1329_LOCUS14801</name>
</gene>
<reference evidence="9" key="1">
    <citation type="submission" date="2023-10" db="EMBL/GenBank/DDBJ databases">
        <authorList>
            <person name="Chen Y."/>
            <person name="Shah S."/>
            <person name="Dougan E. K."/>
            <person name="Thang M."/>
            <person name="Chan C."/>
        </authorList>
    </citation>
    <scope>NUCLEOTIDE SEQUENCE [LARGE SCALE GENOMIC DNA]</scope>
</reference>
<evidence type="ECO:0000256" key="7">
    <source>
        <dbReference type="ARBA" id="ARBA00022842"/>
    </source>
</evidence>
<dbReference type="InterPro" id="IPR006434">
    <property type="entry name" value="Pyrimidine_nucleotidase_eu"/>
</dbReference>
<protein>
    <recommendedName>
        <fullName evidence="3">5'-nucleotidase</fullName>
        <ecNumber evidence="3">3.1.3.5</ecNumber>
    </recommendedName>
</protein>
<name>A0ABN9QWC1_9DINO</name>
<keyword evidence="4" id="KW-0479">Metal-binding</keyword>
<dbReference type="PANTHER" id="PTHR13045">
    <property type="entry name" value="5'-NUCLEOTIDASE"/>
    <property type="match status" value="1"/>
</dbReference>
<comment type="caution">
    <text evidence="9">The sequence shown here is derived from an EMBL/GenBank/DDBJ whole genome shotgun (WGS) entry which is preliminary data.</text>
</comment>
<dbReference type="PANTHER" id="PTHR13045:SF0">
    <property type="entry name" value="7-METHYLGUANOSINE PHOSPHATE-SPECIFIC 5'-NUCLEOTIDASE"/>
    <property type="match status" value="1"/>
</dbReference>
<comment type="similarity">
    <text evidence="2">Belongs to the pyrimidine 5'-nucleotidase family.</text>
</comment>
<proteinExistence type="inferred from homology"/>
<evidence type="ECO:0000313" key="10">
    <source>
        <dbReference type="Proteomes" id="UP001189429"/>
    </source>
</evidence>
<evidence type="ECO:0000256" key="1">
    <source>
        <dbReference type="ARBA" id="ARBA00000815"/>
    </source>
</evidence>
<dbReference type="SUPFAM" id="SSF56784">
    <property type="entry name" value="HAD-like"/>
    <property type="match status" value="1"/>
</dbReference>
<dbReference type="SFLD" id="SFLDS00003">
    <property type="entry name" value="Haloacid_Dehalogenase"/>
    <property type="match status" value="1"/>
</dbReference>
<dbReference type="EC" id="3.1.3.5" evidence="3"/>
<keyword evidence="5" id="KW-0547">Nucleotide-binding</keyword>
<dbReference type="InterPro" id="IPR036412">
    <property type="entry name" value="HAD-like_sf"/>
</dbReference>
<dbReference type="EMBL" id="CAUYUJ010004446">
    <property type="protein sequence ID" value="CAK0809579.1"/>
    <property type="molecule type" value="Genomic_DNA"/>
</dbReference>
<evidence type="ECO:0000256" key="8">
    <source>
        <dbReference type="ARBA" id="ARBA00023080"/>
    </source>
</evidence>
<dbReference type="Proteomes" id="UP001189429">
    <property type="component" value="Unassembled WGS sequence"/>
</dbReference>
<accession>A0ABN9QWC1</accession>
<dbReference type="Gene3D" id="1.10.150.340">
    <property type="entry name" value="Pyrimidine 5'-nucleotidase (UMPH-1), N-terminal domain"/>
    <property type="match status" value="1"/>
</dbReference>
<sequence>METGVQAADPCEAARQVEACAAAARSGELLVIADFDRTMTRNFMPGGARCTSPHGVLEDAAVLSETFRSAAKELFQKYYPIEIDAEMPIEEKIPIMSEWYGQVHELMTKEVVTRDAIRDAVASCSTIGFRDGITELVAACQGADPPIPLLVMSAGLGDVIEEFFRQRLPFPLSATTMVVSNRMTFGDDGQLVGFSEPLLHMFNKTAAFMDDAARELTRGKRRCLLLGDGLGDLTMANGLEVETFKVGFLNENVEKRLESFCQGFHIVAMHDRSVPDMVFRAIGEAPAHVSGGAASAELH</sequence>
<evidence type="ECO:0000256" key="3">
    <source>
        <dbReference type="ARBA" id="ARBA00012643"/>
    </source>
</evidence>